<feature type="transmembrane region" description="Helical" evidence="6">
    <location>
        <begin position="87"/>
        <end position="104"/>
    </location>
</feature>
<feature type="transmembrane region" description="Helical" evidence="6">
    <location>
        <begin position="387"/>
        <end position="407"/>
    </location>
</feature>
<evidence type="ECO:0000256" key="4">
    <source>
        <dbReference type="ARBA" id="ARBA00022989"/>
    </source>
</evidence>
<dbReference type="EMBL" id="CAJPDS010000021">
    <property type="protein sequence ID" value="CAF9918079.1"/>
    <property type="molecule type" value="Genomic_DNA"/>
</dbReference>
<sequence length="526" mass="57566">MTEKVEVFVHTEPEWNTDEAHGDEVVADKYQGTDADRHDMRMLGRIQVLRRNFSFVPILGFSAVLICTWELLFANLLFAVTDGGTGGLFWGFTVAIIACVFIYLSMAEMASMTPTAGGQYHWVSEFSPRWCQKYLSYITGWLLAIGWQGSIVGLSFVAGTIVQGLITLNNPNYEAEQWHGTLLVIAAVVIAIAINIFLSKTLPIAEWFILVLHVVGLFAIIIPLLAMAPKNSARVALLDITNSGGWSTRGTSFMVGLLTVLGSMMGFDCAVHMSEEVQNASETLPKAILWGVGLNAILGYLCIFTLCFTMTDIPGLIDSDTGFPFLQLFIDVTKSKAGTSVMAAIIIITLVLAVVSEVATASRQVWAFSRDDGFPFSRYLRRVKPGWNIPLNALWVSLGFGVIIALINLGSSVALNAIVSLTISALISSYIVSIGCVISKRLRGEPMPPSKFSLGKWGLAINATAEVFLIPFFFFCFFPTARPVDPQTMNWSCVMFGGITIFATVYYIAGKKNAYRSPSSIQNRDI</sequence>
<evidence type="ECO:0000256" key="2">
    <source>
        <dbReference type="ARBA" id="ARBA00022448"/>
    </source>
</evidence>
<name>A0A8H3F4Z8_9LECA</name>
<dbReference type="Pfam" id="PF13520">
    <property type="entry name" value="AA_permease_2"/>
    <property type="match status" value="1"/>
</dbReference>
<dbReference type="OrthoDB" id="3257095at2759"/>
<feature type="transmembrane region" description="Helical" evidence="6">
    <location>
        <begin position="413"/>
        <end position="438"/>
    </location>
</feature>
<dbReference type="PIRSF" id="PIRSF006060">
    <property type="entry name" value="AA_transporter"/>
    <property type="match status" value="1"/>
</dbReference>
<evidence type="ECO:0000313" key="7">
    <source>
        <dbReference type="EMBL" id="CAF9918079.1"/>
    </source>
</evidence>
<keyword evidence="2" id="KW-0813">Transport</keyword>
<feature type="transmembrane region" description="Helical" evidence="6">
    <location>
        <begin position="488"/>
        <end position="509"/>
    </location>
</feature>
<feature type="transmembrane region" description="Helical" evidence="6">
    <location>
        <begin position="246"/>
        <end position="267"/>
    </location>
</feature>
<dbReference type="InterPro" id="IPR002293">
    <property type="entry name" value="AA/rel_permease1"/>
</dbReference>
<dbReference type="PANTHER" id="PTHR45649">
    <property type="entry name" value="AMINO-ACID PERMEASE BAT1"/>
    <property type="match status" value="1"/>
</dbReference>
<dbReference type="PANTHER" id="PTHR45649:SF41">
    <property type="entry name" value="TRANSPORTER, PUTATIVE (EUROFUNG)-RELATED"/>
    <property type="match status" value="1"/>
</dbReference>
<feature type="transmembrane region" description="Helical" evidence="6">
    <location>
        <begin position="459"/>
        <end position="482"/>
    </location>
</feature>
<reference evidence="7" key="1">
    <citation type="submission" date="2021-03" db="EMBL/GenBank/DDBJ databases">
        <authorList>
            <person name="Tagirdzhanova G."/>
        </authorList>
    </citation>
    <scope>NUCLEOTIDE SEQUENCE</scope>
</reference>
<feature type="transmembrane region" description="Helical" evidence="6">
    <location>
        <begin position="288"/>
        <end position="317"/>
    </location>
</feature>
<accession>A0A8H3F4Z8</accession>
<proteinExistence type="predicted"/>
<evidence type="ECO:0000313" key="8">
    <source>
        <dbReference type="Proteomes" id="UP000664521"/>
    </source>
</evidence>
<feature type="transmembrane region" description="Helical" evidence="6">
    <location>
        <begin position="207"/>
        <end position="226"/>
    </location>
</feature>
<dbReference type="GO" id="GO:0016020">
    <property type="term" value="C:membrane"/>
    <property type="evidence" value="ECO:0007669"/>
    <property type="project" value="UniProtKB-SubCell"/>
</dbReference>
<keyword evidence="3 6" id="KW-0812">Transmembrane</keyword>
<evidence type="ECO:0000256" key="1">
    <source>
        <dbReference type="ARBA" id="ARBA00004141"/>
    </source>
</evidence>
<dbReference type="Gene3D" id="1.20.1740.10">
    <property type="entry name" value="Amino acid/polyamine transporter I"/>
    <property type="match status" value="1"/>
</dbReference>
<organism evidence="7 8">
    <name type="scientific">Heterodermia speciosa</name>
    <dbReference type="NCBI Taxonomy" id="116794"/>
    <lineage>
        <taxon>Eukaryota</taxon>
        <taxon>Fungi</taxon>
        <taxon>Dikarya</taxon>
        <taxon>Ascomycota</taxon>
        <taxon>Pezizomycotina</taxon>
        <taxon>Lecanoromycetes</taxon>
        <taxon>OSLEUM clade</taxon>
        <taxon>Lecanoromycetidae</taxon>
        <taxon>Caliciales</taxon>
        <taxon>Physciaceae</taxon>
        <taxon>Heterodermia</taxon>
    </lineage>
</organism>
<feature type="transmembrane region" description="Helical" evidence="6">
    <location>
        <begin position="134"/>
        <end position="158"/>
    </location>
</feature>
<comment type="caution">
    <text evidence="7">The sequence shown here is derived from an EMBL/GenBank/DDBJ whole genome shotgun (WGS) entry which is preliminary data.</text>
</comment>
<feature type="transmembrane region" description="Helical" evidence="6">
    <location>
        <begin position="337"/>
        <end position="355"/>
    </location>
</feature>
<feature type="transmembrane region" description="Helical" evidence="6">
    <location>
        <begin position="178"/>
        <end position="198"/>
    </location>
</feature>
<evidence type="ECO:0000256" key="6">
    <source>
        <dbReference type="SAM" id="Phobius"/>
    </source>
</evidence>
<evidence type="ECO:0008006" key="9">
    <source>
        <dbReference type="Google" id="ProtNLM"/>
    </source>
</evidence>
<gene>
    <name evidence="7" type="ORF">HETSPECPRED_003662</name>
</gene>
<dbReference type="Proteomes" id="UP000664521">
    <property type="component" value="Unassembled WGS sequence"/>
</dbReference>
<evidence type="ECO:0000256" key="3">
    <source>
        <dbReference type="ARBA" id="ARBA00022692"/>
    </source>
</evidence>
<protein>
    <recommendedName>
        <fullName evidence="9">Amino acid transporter</fullName>
    </recommendedName>
</protein>
<keyword evidence="5 6" id="KW-0472">Membrane</keyword>
<dbReference type="AlphaFoldDB" id="A0A8H3F4Z8"/>
<dbReference type="GO" id="GO:0022857">
    <property type="term" value="F:transmembrane transporter activity"/>
    <property type="evidence" value="ECO:0007669"/>
    <property type="project" value="InterPro"/>
</dbReference>
<evidence type="ECO:0000256" key="5">
    <source>
        <dbReference type="ARBA" id="ARBA00023136"/>
    </source>
</evidence>
<keyword evidence="4 6" id="KW-1133">Transmembrane helix</keyword>
<keyword evidence="8" id="KW-1185">Reference proteome</keyword>
<feature type="transmembrane region" description="Helical" evidence="6">
    <location>
        <begin position="55"/>
        <end position="81"/>
    </location>
</feature>
<comment type="subcellular location">
    <subcellularLocation>
        <location evidence="1">Membrane</location>
        <topology evidence="1">Multi-pass membrane protein</topology>
    </subcellularLocation>
</comment>